<dbReference type="EMBL" id="LT629772">
    <property type="protein sequence ID" value="SDR99738.1"/>
    <property type="molecule type" value="Genomic_DNA"/>
</dbReference>
<evidence type="ECO:0000256" key="1">
    <source>
        <dbReference type="SAM" id="MobiDB-lite"/>
    </source>
</evidence>
<accession>A0A1H1NL93</accession>
<keyword evidence="2" id="KW-0472">Membrane</keyword>
<dbReference type="Proteomes" id="UP000199103">
    <property type="component" value="Chromosome I"/>
</dbReference>
<evidence type="ECO:0000256" key="2">
    <source>
        <dbReference type="SAM" id="Phobius"/>
    </source>
</evidence>
<gene>
    <name evidence="3" type="ORF">SAMN04489812_0557</name>
</gene>
<protein>
    <submittedName>
        <fullName evidence="3">Uncharacterized protein</fullName>
    </submittedName>
</protein>
<proteinExistence type="predicted"/>
<name>A0A1H1NL93_9ACTN</name>
<evidence type="ECO:0000313" key="3">
    <source>
        <dbReference type="EMBL" id="SDR99738.1"/>
    </source>
</evidence>
<keyword evidence="4" id="KW-1185">Reference proteome</keyword>
<evidence type="ECO:0000313" key="4">
    <source>
        <dbReference type="Proteomes" id="UP000199103"/>
    </source>
</evidence>
<dbReference type="STRING" id="630515.SAMN04489812_0557"/>
<feature type="region of interest" description="Disordered" evidence="1">
    <location>
        <begin position="48"/>
        <end position="74"/>
    </location>
</feature>
<dbReference type="RefSeq" id="WP_157683182.1">
    <property type="nucleotide sequence ID" value="NZ_LT629772.1"/>
</dbReference>
<organism evidence="3 4">
    <name type="scientific">Microlunatus soli</name>
    <dbReference type="NCBI Taxonomy" id="630515"/>
    <lineage>
        <taxon>Bacteria</taxon>
        <taxon>Bacillati</taxon>
        <taxon>Actinomycetota</taxon>
        <taxon>Actinomycetes</taxon>
        <taxon>Propionibacteriales</taxon>
        <taxon>Propionibacteriaceae</taxon>
        <taxon>Microlunatus</taxon>
    </lineage>
</organism>
<reference evidence="3 4" key="1">
    <citation type="submission" date="2016-10" db="EMBL/GenBank/DDBJ databases">
        <authorList>
            <person name="de Groot N.N."/>
        </authorList>
    </citation>
    <scope>NUCLEOTIDE SEQUENCE [LARGE SCALE GENOMIC DNA]</scope>
    <source>
        <strain evidence="3 4">DSM 21800</strain>
    </source>
</reference>
<feature type="transmembrane region" description="Helical" evidence="2">
    <location>
        <begin position="20"/>
        <end position="40"/>
    </location>
</feature>
<dbReference type="AlphaFoldDB" id="A0A1H1NL93"/>
<keyword evidence="2" id="KW-0812">Transmembrane</keyword>
<keyword evidence="2" id="KW-1133">Transmembrane helix</keyword>
<sequence length="345" mass="37093">MVAPPGVDDQRGAGAGSNRLARLIVVLVVLSLIVAVVVVVRQLTHVEETSQPVPSAPATSAPPRPPVRTAPKPTGRLVRRLEALDLTCVGLQVSPSISGCYSGLQEHPGSELDWVIGREQRVDAFRWSVDLTGSNAAATMPVVDALGGDDLLGGADLALIRSAIEDAVRTGEADGYRADWGWITVDYVDSIELLSIAGTRYADGDPMAGQVDVPLLDERPFASSYEVIRSYVIELGYACELDPANATPSRSMRCSKPSVDLTFYFTTDDPRPHSLMIYNSEQRGDGTDKIAAARTVLRVLVAEDVAELGPMITEQRRATAFTGAARGYLLRISRDELTLDGVGWY</sequence>